<evidence type="ECO:0000256" key="1">
    <source>
        <dbReference type="ARBA" id="ARBA00009986"/>
    </source>
</evidence>
<dbReference type="PROSITE" id="PS00687">
    <property type="entry name" value="ALDEHYDE_DEHYDR_GLU"/>
    <property type="match status" value="1"/>
</dbReference>
<proteinExistence type="inferred from homology"/>
<gene>
    <name evidence="7" type="ORF">PG2T_01975</name>
</gene>
<keyword evidence="8" id="KW-1185">Reference proteome</keyword>
<dbReference type="FunFam" id="3.40.309.10:FF:000012">
    <property type="entry name" value="Betaine aldehyde dehydrogenase"/>
    <property type="match status" value="1"/>
</dbReference>
<dbReference type="InterPro" id="IPR016162">
    <property type="entry name" value="Ald_DH_N"/>
</dbReference>
<dbReference type="Proteomes" id="UP000092952">
    <property type="component" value="Chromosome"/>
</dbReference>
<evidence type="ECO:0000313" key="7">
    <source>
        <dbReference type="EMBL" id="ANX03073.1"/>
    </source>
</evidence>
<dbReference type="InterPro" id="IPR016161">
    <property type="entry name" value="Ald_DH/histidinol_DH"/>
</dbReference>
<dbReference type="RefSeq" id="WP_068802585.1">
    <property type="nucleotide sequence ID" value="NZ_CP014671.1"/>
</dbReference>
<evidence type="ECO:0000256" key="3">
    <source>
        <dbReference type="ARBA" id="ARBA00023027"/>
    </source>
</evidence>
<dbReference type="FunCoup" id="A0A1B1YQP8">
    <property type="interactions" value="256"/>
</dbReference>
<evidence type="ECO:0000256" key="2">
    <source>
        <dbReference type="ARBA" id="ARBA00023002"/>
    </source>
</evidence>
<comment type="similarity">
    <text evidence="1 5">Belongs to the aldehyde dehydrogenase family.</text>
</comment>
<dbReference type="PROSITE" id="PS00070">
    <property type="entry name" value="ALDEHYDE_DEHYDR_CYS"/>
    <property type="match status" value="1"/>
</dbReference>
<keyword evidence="2 5" id="KW-0560">Oxidoreductase</keyword>
<evidence type="ECO:0000259" key="6">
    <source>
        <dbReference type="Pfam" id="PF00171"/>
    </source>
</evidence>
<evidence type="ECO:0000256" key="4">
    <source>
        <dbReference type="PROSITE-ProRule" id="PRU10007"/>
    </source>
</evidence>
<dbReference type="FunFam" id="3.40.605.10:FF:000011">
    <property type="entry name" value="ALD5p Mitochondrial aldehyde dehydrogenase"/>
    <property type="match status" value="1"/>
</dbReference>
<dbReference type="FunFam" id="3.40.605.10:FF:000026">
    <property type="entry name" value="Aldehyde dehydrogenase, putative"/>
    <property type="match status" value="1"/>
</dbReference>
<organism evidence="7 8">
    <name type="scientific">Immundisolibacter cernigliae</name>
    <dbReference type="NCBI Taxonomy" id="1810504"/>
    <lineage>
        <taxon>Bacteria</taxon>
        <taxon>Pseudomonadati</taxon>
        <taxon>Pseudomonadota</taxon>
        <taxon>Gammaproteobacteria</taxon>
        <taxon>Immundisolibacterales</taxon>
        <taxon>Immundisolibacteraceae</taxon>
        <taxon>Immundisolibacter</taxon>
    </lineage>
</organism>
<evidence type="ECO:0000313" key="8">
    <source>
        <dbReference type="Proteomes" id="UP000092952"/>
    </source>
</evidence>
<protein>
    <submittedName>
        <fullName evidence="7">Betaine-aldehyde dehydrogenase</fullName>
    </submittedName>
</protein>
<feature type="active site" evidence="4">
    <location>
        <position position="257"/>
    </location>
</feature>
<dbReference type="AlphaFoldDB" id="A0A1B1YQP8"/>
<dbReference type="STRING" id="1810504.PG2T_01975"/>
<dbReference type="Gene3D" id="3.40.309.10">
    <property type="entry name" value="Aldehyde Dehydrogenase, Chain A, domain 2"/>
    <property type="match status" value="1"/>
</dbReference>
<dbReference type="Pfam" id="PF00171">
    <property type="entry name" value="Aldedh"/>
    <property type="match status" value="1"/>
</dbReference>
<accession>A0A1B1YQP8</accession>
<dbReference type="EMBL" id="CP014671">
    <property type="protein sequence ID" value="ANX03073.1"/>
    <property type="molecule type" value="Genomic_DNA"/>
</dbReference>
<feature type="domain" description="Aldehyde dehydrogenase" evidence="6">
    <location>
        <begin position="23"/>
        <end position="482"/>
    </location>
</feature>
<dbReference type="InterPro" id="IPR029510">
    <property type="entry name" value="Ald_DH_CS_GLU"/>
</dbReference>
<sequence length="487" mass="51840">MIPFEKLTAPTRLYINGEYQDAAGGARFDNINPATGQSLGEVAKGSAADIDRAVKAARAAFEADSWAGMAASDRERLLHRFADLIEQNTDALAALETYDTGKPFGDARKIDLPLSVQALRYYAGWPTKLRGETVPVRGPFHTYTLREPIGVIGQIVPWNFPLFMAVMKLAPALAAGNTVVLKPAEQTPLTALYLGNLINQAGFPPGVVNIVSGIGTEAGEALITHPDVDKIAFTGSTRTGQHIMRQAAGTLKRISLELGGKSPHIIFGDADLKSAMRAIGAAIFYNQGEVCIAGSRLFVEKPLYEQALEAASQAAARMKVGDPFAEDTRVGALVSEQHWKRVDEYVKLGVSEGATVVAGGGPADVGGRGFFYQPTVLAGVSNSMRVAQEEIFGPVLSVIPFEDEAEVLSLANDTQFGLAAGLWTQNVGKAHRVARAIKAGTVYINAYGVLDAAVPFGGYKMSGLGRENGEEGIAMYTELKAVWTGLK</sequence>
<dbReference type="InParanoid" id="A0A1B1YQP8"/>
<keyword evidence="3" id="KW-0520">NAD</keyword>
<reference evidence="8" key="1">
    <citation type="submission" date="2016-03" db="EMBL/GenBank/DDBJ databases">
        <title>Complete genome sequence of Solimmundus cernigliae, representing a novel lineage of polycyclic aromatic hydrocarbon degraders within the Gammaproteobacteria.</title>
        <authorList>
            <person name="Singleton D.R."/>
            <person name="Dickey A.N."/>
            <person name="Scholl E.H."/>
            <person name="Wright F.A."/>
            <person name="Aitken M.D."/>
        </authorList>
    </citation>
    <scope>NUCLEOTIDE SEQUENCE [LARGE SCALE GENOMIC DNA]</scope>
    <source>
        <strain evidence="8">TR3.2</strain>
    </source>
</reference>
<dbReference type="PANTHER" id="PTHR11699">
    <property type="entry name" value="ALDEHYDE DEHYDROGENASE-RELATED"/>
    <property type="match status" value="1"/>
</dbReference>
<dbReference type="Gene3D" id="3.40.605.10">
    <property type="entry name" value="Aldehyde Dehydrogenase, Chain A, domain 1"/>
    <property type="match status" value="1"/>
</dbReference>
<dbReference type="SUPFAM" id="SSF53720">
    <property type="entry name" value="ALDH-like"/>
    <property type="match status" value="1"/>
</dbReference>
<evidence type="ECO:0000256" key="5">
    <source>
        <dbReference type="RuleBase" id="RU003345"/>
    </source>
</evidence>
<dbReference type="OrthoDB" id="9812625at2"/>
<name>A0A1B1YQP8_9GAMM</name>
<dbReference type="InterPro" id="IPR015590">
    <property type="entry name" value="Aldehyde_DH_dom"/>
</dbReference>
<dbReference type="InterPro" id="IPR016160">
    <property type="entry name" value="Ald_DH_CS_CYS"/>
</dbReference>
<dbReference type="GO" id="GO:0016620">
    <property type="term" value="F:oxidoreductase activity, acting on the aldehyde or oxo group of donors, NAD or NADP as acceptor"/>
    <property type="evidence" value="ECO:0007669"/>
    <property type="project" value="InterPro"/>
</dbReference>
<dbReference type="KEGG" id="gbi:PG2T_01975"/>
<dbReference type="InterPro" id="IPR016163">
    <property type="entry name" value="Ald_DH_C"/>
</dbReference>